<keyword evidence="9" id="KW-0472">Membrane</keyword>
<accession>A0AAD9JNR3</accession>
<organism evidence="11 12">
    <name type="scientific">Paralvinella palmiformis</name>
    <dbReference type="NCBI Taxonomy" id="53620"/>
    <lineage>
        <taxon>Eukaryota</taxon>
        <taxon>Metazoa</taxon>
        <taxon>Spiralia</taxon>
        <taxon>Lophotrochozoa</taxon>
        <taxon>Annelida</taxon>
        <taxon>Polychaeta</taxon>
        <taxon>Sedentaria</taxon>
        <taxon>Canalipalpata</taxon>
        <taxon>Terebellida</taxon>
        <taxon>Terebelliformia</taxon>
        <taxon>Alvinellidae</taxon>
        <taxon>Paralvinella</taxon>
    </lineage>
</organism>
<evidence type="ECO:0000256" key="2">
    <source>
        <dbReference type="ARBA" id="ARBA00008661"/>
    </source>
</evidence>
<keyword evidence="7" id="KW-1133">Transmembrane helix</keyword>
<evidence type="ECO:0000256" key="8">
    <source>
        <dbReference type="ARBA" id="ARBA00023034"/>
    </source>
</evidence>
<gene>
    <name evidence="11" type="ORF">LSH36_241g03026</name>
</gene>
<evidence type="ECO:0000313" key="12">
    <source>
        <dbReference type="Proteomes" id="UP001208570"/>
    </source>
</evidence>
<evidence type="ECO:0000313" key="11">
    <source>
        <dbReference type="EMBL" id="KAK2155400.1"/>
    </source>
</evidence>
<dbReference type="InterPro" id="IPR002659">
    <property type="entry name" value="Glyco_trans_31"/>
</dbReference>
<evidence type="ECO:0000256" key="1">
    <source>
        <dbReference type="ARBA" id="ARBA00004323"/>
    </source>
</evidence>
<evidence type="ECO:0000256" key="6">
    <source>
        <dbReference type="ARBA" id="ARBA00022968"/>
    </source>
</evidence>
<evidence type="ECO:0000256" key="10">
    <source>
        <dbReference type="RuleBase" id="RU363063"/>
    </source>
</evidence>
<dbReference type="EC" id="2.4.1.-" evidence="10"/>
<evidence type="ECO:0000256" key="4">
    <source>
        <dbReference type="ARBA" id="ARBA00022679"/>
    </source>
</evidence>
<dbReference type="GO" id="GO:0006493">
    <property type="term" value="P:protein O-linked glycosylation"/>
    <property type="evidence" value="ECO:0007669"/>
    <property type="project" value="TreeGrafter"/>
</dbReference>
<dbReference type="AlphaFoldDB" id="A0AAD9JNR3"/>
<dbReference type="PANTHER" id="PTHR11214:SF378">
    <property type="entry name" value="BETA-1,3-GALACTOSYLTRANSFERASE 4"/>
    <property type="match status" value="1"/>
</dbReference>
<dbReference type="Gene3D" id="3.90.550.50">
    <property type="match status" value="1"/>
</dbReference>
<dbReference type="GO" id="GO:0000139">
    <property type="term" value="C:Golgi membrane"/>
    <property type="evidence" value="ECO:0007669"/>
    <property type="project" value="UniProtKB-SubCell"/>
</dbReference>
<comment type="subcellular location">
    <subcellularLocation>
        <location evidence="1 10">Golgi apparatus membrane</location>
        <topology evidence="1 10">Single-pass type II membrane protein</topology>
    </subcellularLocation>
</comment>
<dbReference type="EMBL" id="JAODUP010000241">
    <property type="protein sequence ID" value="KAK2155400.1"/>
    <property type="molecule type" value="Genomic_DNA"/>
</dbReference>
<keyword evidence="5" id="KW-0812">Transmembrane</keyword>
<sequence length="347" mass="40255">MQQQRKTPKKDPVILTHQKDHVLLHNLSNLSMTTTRIYQSSSSNISNLIINFKESRIVDNITKKEIQCYLMEPDIGGEDPDIVIFVQSRPLARSARDLIRNTWANGSYYNDDVTGKPFVLFVCGLDPSCNCVCDNLTAEILTNRDILLVNIQDTYDNLTLKGLLTMHWILKRFGGSLKYVIKTDDDVMLNTFRWLSILRSSSFNNTSSFILGHVWQRSKVKREGKYRVSKEQYPEEYYPPFCAGPGYAMSRDAMTVLLKMTSKVRYLNREDVFITGLLAAAGRISRYSFSKDSYKLYSFKMKNNIRWESTMLVHGTDIITRRNVWRKYVTNYRLKVNSLFKIFFTAS</sequence>
<evidence type="ECO:0000256" key="9">
    <source>
        <dbReference type="ARBA" id="ARBA00023136"/>
    </source>
</evidence>
<evidence type="ECO:0000256" key="3">
    <source>
        <dbReference type="ARBA" id="ARBA00022676"/>
    </source>
</evidence>
<reference evidence="11" key="1">
    <citation type="journal article" date="2023" name="Mol. Biol. Evol.">
        <title>Third-Generation Sequencing Reveals the Adaptive Role of the Epigenome in Three Deep-Sea Polychaetes.</title>
        <authorList>
            <person name="Perez M."/>
            <person name="Aroh O."/>
            <person name="Sun Y."/>
            <person name="Lan Y."/>
            <person name="Juniper S.K."/>
            <person name="Young C.R."/>
            <person name="Angers B."/>
            <person name="Qian P.Y."/>
        </authorList>
    </citation>
    <scope>NUCLEOTIDE SEQUENCE</scope>
    <source>
        <strain evidence="11">P08H-3</strain>
    </source>
</reference>
<dbReference type="PANTHER" id="PTHR11214">
    <property type="entry name" value="BETA-1,3-N-ACETYLGLUCOSAMINYLTRANSFERASE"/>
    <property type="match status" value="1"/>
</dbReference>
<comment type="similarity">
    <text evidence="2 10">Belongs to the glycosyltransferase 31 family.</text>
</comment>
<dbReference type="GO" id="GO:0016758">
    <property type="term" value="F:hexosyltransferase activity"/>
    <property type="evidence" value="ECO:0007669"/>
    <property type="project" value="InterPro"/>
</dbReference>
<keyword evidence="3 10" id="KW-0328">Glycosyltransferase</keyword>
<comment type="caution">
    <text evidence="11">The sequence shown here is derived from an EMBL/GenBank/DDBJ whole genome shotgun (WGS) entry which is preliminary data.</text>
</comment>
<evidence type="ECO:0000256" key="7">
    <source>
        <dbReference type="ARBA" id="ARBA00022989"/>
    </source>
</evidence>
<dbReference type="Pfam" id="PF01762">
    <property type="entry name" value="Galactosyl_T"/>
    <property type="match status" value="1"/>
</dbReference>
<keyword evidence="8 10" id="KW-0333">Golgi apparatus</keyword>
<protein>
    <recommendedName>
        <fullName evidence="10">Hexosyltransferase</fullName>
        <ecNumber evidence="10">2.4.1.-</ecNumber>
    </recommendedName>
</protein>
<proteinExistence type="inferred from homology"/>
<name>A0AAD9JNR3_9ANNE</name>
<keyword evidence="4" id="KW-0808">Transferase</keyword>
<evidence type="ECO:0000256" key="5">
    <source>
        <dbReference type="ARBA" id="ARBA00022692"/>
    </source>
</evidence>
<dbReference type="Proteomes" id="UP001208570">
    <property type="component" value="Unassembled WGS sequence"/>
</dbReference>
<keyword evidence="6" id="KW-0735">Signal-anchor</keyword>
<keyword evidence="12" id="KW-1185">Reference proteome</keyword>